<evidence type="ECO:0000313" key="1">
    <source>
        <dbReference type="EMBL" id="OGC56168.1"/>
    </source>
</evidence>
<evidence type="ECO:0000313" key="2">
    <source>
        <dbReference type="Proteomes" id="UP000177763"/>
    </source>
</evidence>
<dbReference type="Proteomes" id="UP000177763">
    <property type="component" value="Unassembled WGS sequence"/>
</dbReference>
<name>A0A1F4VH03_UNCKA</name>
<proteinExistence type="predicted"/>
<dbReference type="AlphaFoldDB" id="A0A1F4VH03"/>
<sequence>MEKYYELSKNEVQQKLIPILVHDNLIIDGKEKILASLTIFYEKNVDFEDSYTYFDMLNSHILKIITFDEKHFKRFDDIEILSTV</sequence>
<evidence type="ECO:0008006" key="3">
    <source>
        <dbReference type="Google" id="ProtNLM"/>
    </source>
</evidence>
<gene>
    <name evidence="1" type="ORF">A3H26_02260</name>
</gene>
<protein>
    <recommendedName>
        <fullName evidence="3">PIN domain-containing protein</fullName>
    </recommendedName>
</protein>
<reference evidence="1 2" key="1">
    <citation type="journal article" date="2016" name="Nat. Commun.">
        <title>Thousands of microbial genomes shed light on interconnected biogeochemical processes in an aquifer system.</title>
        <authorList>
            <person name="Anantharaman K."/>
            <person name="Brown C.T."/>
            <person name="Hug L.A."/>
            <person name="Sharon I."/>
            <person name="Castelle C.J."/>
            <person name="Probst A.J."/>
            <person name="Thomas B.C."/>
            <person name="Singh A."/>
            <person name="Wilkins M.J."/>
            <person name="Karaoz U."/>
            <person name="Brodie E.L."/>
            <person name="Williams K.H."/>
            <person name="Hubbard S.S."/>
            <person name="Banfield J.F."/>
        </authorList>
    </citation>
    <scope>NUCLEOTIDE SEQUENCE [LARGE SCALE GENOMIC DNA]</scope>
</reference>
<organism evidence="1 2">
    <name type="scientific">candidate division WWE3 bacterium RIFCSPLOWO2_12_FULL_36_10</name>
    <dbReference type="NCBI Taxonomy" id="1802630"/>
    <lineage>
        <taxon>Bacteria</taxon>
        <taxon>Katanobacteria</taxon>
    </lineage>
</organism>
<accession>A0A1F4VH03</accession>
<dbReference type="EMBL" id="MEVN01000046">
    <property type="protein sequence ID" value="OGC56168.1"/>
    <property type="molecule type" value="Genomic_DNA"/>
</dbReference>
<comment type="caution">
    <text evidence="1">The sequence shown here is derived from an EMBL/GenBank/DDBJ whole genome shotgun (WGS) entry which is preliminary data.</text>
</comment>